<dbReference type="Pfam" id="PF12323">
    <property type="entry name" value="HTH_OrfB_IS605"/>
    <property type="match status" value="1"/>
</dbReference>
<gene>
    <name evidence="2" type="ORF">VB854_12640</name>
</gene>
<dbReference type="EMBL" id="JAYGHT010000069">
    <property type="protein sequence ID" value="MEA5519788.1"/>
    <property type="molecule type" value="Genomic_DNA"/>
</dbReference>
<accession>A0ABU5TXY5</accession>
<proteinExistence type="predicted"/>
<organism evidence="2 3">
    <name type="scientific">Limnoraphis robusta CCNP1315</name>
    <dbReference type="NCBI Taxonomy" id="3110306"/>
    <lineage>
        <taxon>Bacteria</taxon>
        <taxon>Bacillati</taxon>
        <taxon>Cyanobacteriota</taxon>
        <taxon>Cyanophyceae</taxon>
        <taxon>Oscillatoriophycideae</taxon>
        <taxon>Oscillatoriales</taxon>
        <taxon>Sirenicapillariaceae</taxon>
        <taxon>Limnoraphis</taxon>
    </lineage>
</organism>
<keyword evidence="3" id="KW-1185">Reference proteome</keyword>
<protein>
    <submittedName>
        <fullName evidence="2">Helix-turn-helix domain-containing protein</fullName>
    </submittedName>
</protein>
<dbReference type="RefSeq" id="WP_323218046.1">
    <property type="nucleotide sequence ID" value="NZ_JAYGHT010000069.1"/>
</dbReference>
<evidence type="ECO:0000313" key="3">
    <source>
        <dbReference type="Proteomes" id="UP001301728"/>
    </source>
</evidence>
<dbReference type="InterPro" id="IPR021027">
    <property type="entry name" value="Transposase_put_HTH"/>
</dbReference>
<sequence length="34" mass="4054">MLTLTYEYKLEPSQQQTEMIEQTLDVCRCVMAQE</sequence>
<evidence type="ECO:0000259" key="1">
    <source>
        <dbReference type="Pfam" id="PF12323"/>
    </source>
</evidence>
<evidence type="ECO:0000313" key="2">
    <source>
        <dbReference type="EMBL" id="MEA5519788.1"/>
    </source>
</evidence>
<dbReference type="Proteomes" id="UP001301728">
    <property type="component" value="Unassembled WGS sequence"/>
</dbReference>
<comment type="caution">
    <text evidence="2">The sequence shown here is derived from an EMBL/GenBank/DDBJ whole genome shotgun (WGS) entry which is preliminary data.</text>
</comment>
<reference evidence="2 3" key="1">
    <citation type="submission" date="2023-12" db="EMBL/GenBank/DDBJ databases">
        <title>Baltic Sea Cyanobacteria.</title>
        <authorList>
            <person name="Delbaje E."/>
            <person name="Fewer D.P."/>
            <person name="Shishido T.K."/>
        </authorList>
    </citation>
    <scope>NUCLEOTIDE SEQUENCE [LARGE SCALE GENOMIC DNA]</scope>
    <source>
        <strain evidence="2 3">CCNP 1315</strain>
    </source>
</reference>
<name>A0ABU5TXY5_9CYAN</name>
<feature type="domain" description="Transposase putative helix-turn-helix" evidence="1">
    <location>
        <begin position="1"/>
        <end position="30"/>
    </location>
</feature>